<dbReference type="PROSITE" id="PS51417">
    <property type="entry name" value="ARF"/>
    <property type="match status" value="1"/>
</dbReference>
<dbReference type="GO" id="GO:0046872">
    <property type="term" value="F:metal ion binding"/>
    <property type="evidence" value="ECO:0007669"/>
    <property type="project" value="UniProtKB-KW"/>
</dbReference>
<dbReference type="InterPro" id="IPR006689">
    <property type="entry name" value="Small_GTPase_ARF/SAR"/>
</dbReference>
<dbReference type="PANTHER" id="PTHR45697">
    <property type="entry name" value="ADP-RIBOSYLATION FACTOR-LIKE PROTEIN 2-RELATED"/>
    <property type="match status" value="1"/>
</dbReference>
<comment type="caution">
    <text evidence="6">The sequence shown here is derived from an EMBL/GenBank/DDBJ whole genome shotgun (WGS) entry which is preliminary data.</text>
</comment>
<protein>
    <recommendedName>
        <fullName evidence="8">ADP-ribosylation factor-like protein 2</fullName>
    </recommendedName>
</protein>
<keyword evidence="1 3" id="KW-0547">Nucleotide-binding</keyword>
<feature type="binding site" evidence="3">
    <location>
        <position position="69"/>
    </location>
    <ligand>
        <name>GTP</name>
        <dbReference type="ChEBI" id="CHEBI:37565"/>
    </ligand>
</feature>
<keyword evidence="4" id="KW-0460">Magnesium</keyword>
<dbReference type="NCBIfam" id="TIGR00231">
    <property type="entry name" value="small_GTP"/>
    <property type="match status" value="1"/>
</dbReference>
<dbReference type="InterPro" id="IPR027417">
    <property type="entry name" value="P-loop_NTPase"/>
</dbReference>
<feature type="binding site" evidence="4">
    <location>
        <position position="47"/>
    </location>
    <ligand>
        <name>Mg(2+)</name>
        <dbReference type="ChEBI" id="CHEBI:18420"/>
    </ligand>
</feature>
<sequence length="116" mass="13095">MGLLSIIKKVKQREKEMRVLMVGLDNAGKTTVVKQLNGEDTSTVSPTLGFNIKTLQYHSYRLNIWDVGGQKTLRSYWRNYFEQTDALIWVIDSADTLRMQVSTAPHSLSTLSDSSA</sequence>
<dbReference type="GO" id="GO:0003924">
    <property type="term" value="F:GTPase activity"/>
    <property type="evidence" value="ECO:0007669"/>
    <property type="project" value="InterPro"/>
</dbReference>
<evidence type="ECO:0008006" key="8">
    <source>
        <dbReference type="Google" id="ProtNLM"/>
    </source>
</evidence>
<dbReference type="GO" id="GO:0005525">
    <property type="term" value="F:GTP binding"/>
    <property type="evidence" value="ECO:0007669"/>
    <property type="project" value="UniProtKB-KW"/>
</dbReference>
<dbReference type="PRINTS" id="PR00328">
    <property type="entry name" value="SAR1GTPBP"/>
</dbReference>
<evidence type="ECO:0000256" key="3">
    <source>
        <dbReference type="PIRSR" id="PIRSR606689-1"/>
    </source>
</evidence>
<dbReference type="EMBL" id="JALJOV010001433">
    <property type="protein sequence ID" value="KAK9847955.1"/>
    <property type="molecule type" value="Genomic_DNA"/>
</dbReference>
<dbReference type="InterPro" id="IPR044612">
    <property type="entry name" value="ARL2/3"/>
</dbReference>
<evidence type="ECO:0000313" key="7">
    <source>
        <dbReference type="Proteomes" id="UP001485043"/>
    </source>
</evidence>
<dbReference type="Gene3D" id="3.40.50.300">
    <property type="entry name" value="P-loop containing nucleotide triphosphate hydrolases"/>
    <property type="match status" value="1"/>
</dbReference>
<keyword evidence="2 3" id="KW-0342">GTP-binding</keyword>
<accession>A0AAW1SLF7</accession>
<evidence type="ECO:0000313" key="6">
    <source>
        <dbReference type="EMBL" id="KAK9847955.1"/>
    </source>
</evidence>
<evidence type="ECO:0000256" key="5">
    <source>
        <dbReference type="RuleBase" id="RU003925"/>
    </source>
</evidence>
<gene>
    <name evidence="6" type="ORF">WJX84_006188</name>
</gene>
<proteinExistence type="inferred from homology"/>
<dbReference type="Pfam" id="PF00025">
    <property type="entry name" value="Arf"/>
    <property type="match status" value="1"/>
</dbReference>
<evidence type="ECO:0000256" key="2">
    <source>
        <dbReference type="ARBA" id="ARBA00023134"/>
    </source>
</evidence>
<name>A0AAW1SLF7_9CHLO</name>
<dbReference type="Proteomes" id="UP001485043">
    <property type="component" value="Unassembled WGS sequence"/>
</dbReference>
<dbReference type="InterPro" id="IPR005225">
    <property type="entry name" value="Small_GTP-bd"/>
</dbReference>
<keyword evidence="4" id="KW-0479">Metal-binding</keyword>
<dbReference type="AlphaFoldDB" id="A0AAW1SLF7"/>
<dbReference type="SMART" id="SM00177">
    <property type="entry name" value="ARF"/>
    <property type="match status" value="1"/>
</dbReference>
<feature type="binding site" evidence="4">
    <location>
        <position position="30"/>
    </location>
    <ligand>
        <name>Mg(2+)</name>
        <dbReference type="ChEBI" id="CHEBI:18420"/>
    </ligand>
</feature>
<organism evidence="6 7">
    <name type="scientific">Apatococcus fuscideae</name>
    <dbReference type="NCBI Taxonomy" id="2026836"/>
    <lineage>
        <taxon>Eukaryota</taxon>
        <taxon>Viridiplantae</taxon>
        <taxon>Chlorophyta</taxon>
        <taxon>core chlorophytes</taxon>
        <taxon>Trebouxiophyceae</taxon>
        <taxon>Chlorellales</taxon>
        <taxon>Chlorellaceae</taxon>
        <taxon>Apatococcus</taxon>
    </lineage>
</organism>
<dbReference type="SUPFAM" id="SSF52540">
    <property type="entry name" value="P-loop containing nucleoside triphosphate hydrolases"/>
    <property type="match status" value="1"/>
</dbReference>
<keyword evidence="7" id="KW-1185">Reference proteome</keyword>
<comment type="similarity">
    <text evidence="5">Belongs to the small GTPase superfamily. Arf family.</text>
</comment>
<evidence type="ECO:0000256" key="1">
    <source>
        <dbReference type="ARBA" id="ARBA00022741"/>
    </source>
</evidence>
<evidence type="ECO:0000256" key="4">
    <source>
        <dbReference type="PIRSR" id="PIRSR606689-2"/>
    </source>
</evidence>
<reference evidence="6 7" key="1">
    <citation type="journal article" date="2024" name="Nat. Commun.">
        <title>Phylogenomics reveals the evolutionary origins of lichenization in chlorophyte algae.</title>
        <authorList>
            <person name="Puginier C."/>
            <person name="Libourel C."/>
            <person name="Otte J."/>
            <person name="Skaloud P."/>
            <person name="Haon M."/>
            <person name="Grisel S."/>
            <person name="Petersen M."/>
            <person name="Berrin J.G."/>
            <person name="Delaux P.M."/>
            <person name="Dal Grande F."/>
            <person name="Keller J."/>
        </authorList>
    </citation>
    <scope>NUCLEOTIDE SEQUENCE [LARGE SCALE GENOMIC DNA]</scope>
    <source>
        <strain evidence="6 7">SAG 2523</strain>
    </source>
</reference>
<feature type="binding site" evidence="3">
    <location>
        <begin position="23"/>
        <end position="30"/>
    </location>
    <ligand>
        <name>GTP</name>
        <dbReference type="ChEBI" id="CHEBI:37565"/>
    </ligand>
</feature>